<dbReference type="Pfam" id="PF01565">
    <property type="entry name" value="FAD_binding_4"/>
    <property type="match status" value="1"/>
</dbReference>
<evidence type="ECO:0000256" key="1">
    <source>
        <dbReference type="ARBA" id="ARBA00023002"/>
    </source>
</evidence>
<dbReference type="Gene3D" id="3.30.70.2520">
    <property type="match status" value="1"/>
</dbReference>
<sequence length="429" mass="46257">MRDAGTTWAGTHRFGALGVVEASTVAQVQEAVRAAPGRVKALGTRHSFNDIADTDGTLVTVTGIGGTPFIDVTDPSHPTVTTPAGIRYGVLGRWLQERGWALHNTGSLPHISLAGATATGTHGSGVLNGCQSTALSRIEFVDAAGDLCTIRHMHPEFPAVAVGVGAFGIITELSLTVQPTYDVRQDVYVGLPWEVLLEHARDVLADAYSVSIFTTWTEDTVQQIWRKSGVRAGAEPPDEWWGATRQAVGDTRLVDGDPGALTPHGIPGPWIDRLPHFRLTHTPSNGEEIQTEYFVPMEAAGDALAAVRALGDRIVPHLLVSELRAVAADDLWLSGAYGRETLAIHFTWAPHPEPVRALLPEIERALAPFDARPHWGKWHAFDGAAIARVTPRLADAKAVFETLDPAGRFVNDYLTRLGIREPRAPRLDG</sequence>
<reference evidence="3" key="1">
    <citation type="submission" date="2023-06" db="EMBL/GenBank/DDBJ databases">
        <title>Sysu t00039.</title>
        <authorList>
            <person name="Gao L."/>
            <person name="Fang B.-Z."/>
            <person name="Li W.-J."/>
        </authorList>
    </citation>
    <scope>NUCLEOTIDE SEQUENCE</scope>
    <source>
        <strain evidence="3">SYSU T00039</strain>
    </source>
</reference>
<dbReference type="InterPro" id="IPR036318">
    <property type="entry name" value="FAD-bd_PCMH-like_sf"/>
</dbReference>
<keyword evidence="1" id="KW-0560">Oxidoreductase</keyword>
<evidence type="ECO:0000313" key="4">
    <source>
        <dbReference type="Proteomes" id="UP001172737"/>
    </source>
</evidence>
<evidence type="ECO:0000259" key="2">
    <source>
        <dbReference type="PROSITE" id="PS51387"/>
    </source>
</evidence>
<dbReference type="PROSITE" id="PS51387">
    <property type="entry name" value="FAD_PCMH"/>
    <property type="match status" value="1"/>
</dbReference>
<gene>
    <name evidence="3" type="ORF">QQX10_10100</name>
</gene>
<dbReference type="Gene3D" id="3.30.43.10">
    <property type="entry name" value="Uridine Diphospho-n-acetylenolpyruvylglucosamine Reductase, domain 2"/>
    <property type="match status" value="1"/>
</dbReference>
<dbReference type="InterPro" id="IPR010031">
    <property type="entry name" value="FAD_lactone_oxidase-like"/>
</dbReference>
<dbReference type="SUPFAM" id="SSF56176">
    <property type="entry name" value="FAD-binding/transporter-associated domain-like"/>
    <property type="match status" value="1"/>
</dbReference>
<dbReference type="InterPro" id="IPR016167">
    <property type="entry name" value="FAD-bd_PCMH_sub1"/>
</dbReference>
<comment type="caution">
    <text evidence="3">The sequence shown here is derived from an EMBL/GenBank/DDBJ whole genome shotgun (WGS) entry which is preliminary data.</text>
</comment>
<dbReference type="InterPro" id="IPR016166">
    <property type="entry name" value="FAD-bd_PCMH"/>
</dbReference>
<dbReference type="GO" id="GO:0016020">
    <property type="term" value="C:membrane"/>
    <property type="evidence" value="ECO:0007669"/>
    <property type="project" value="InterPro"/>
</dbReference>
<dbReference type="InterPro" id="IPR016171">
    <property type="entry name" value="Vanillyl_alc_oxidase_C-sub2"/>
</dbReference>
<dbReference type="PANTHER" id="PTHR43762:SF1">
    <property type="entry name" value="D-ARABINONO-1,4-LACTONE OXIDASE"/>
    <property type="match status" value="1"/>
</dbReference>
<evidence type="ECO:0000313" key="3">
    <source>
        <dbReference type="EMBL" id="MDN4488519.1"/>
    </source>
</evidence>
<dbReference type="PANTHER" id="PTHR43762">
    <property type="entry name" value="L-GULONOLACTONE OXIDASE"/>
    <property type="match status" value="1"/>
</dbReference>
<dbReference type="InterPro" id="IPR007173">
    <property type="entry name" value="ALO_C"/>
</dbReference>
<dbReference type="GO" id="GO:0071949">
    <property type="term" value="F:FAD binding"/>
    <property type="evidence" value="ECO:0007669"/>
    <property type="project" value="InterPro"/>
</dbReference>
<dbReference type="EMBL" id="JAUHPX010000005">
    <property type="protein sequence ID" value="MDN4488519.1"/>
    <property type="molecule type" value="Genomic_DNA"/>
</dbReference>
<dbReference type="Proteomes" id="UP001172737">
    <property type="component" value="Unassembled WGS sequence"/>
</dbReference>
<dbReference type="GO" id="GO:0080049">
    <property type="term" value="F:L-gulono-1,4-lactone dehydrogenase activity"/>
    <property type="evidence" value="ECO:0007669"/>
    <property type="project" value="TreeGrafter"/>
</dbReference>
<dbReference type="InterPro" id="IPR006094">
    <property type="entry name" value="Oxid_FAD_bind_N"/>
</dbReference>
<dbReference type="Gene3D" id="3.30.70.2530">
    <property type="match status" value="1"/>
</dbReference>
<accession>A0AAW7M3U4</accession>
<dbReference type="GO" id="GO:0003885">
    <property type="term" value="F:D-arabinono-1,4-lactone oxidase activity"/>
    <property type="evidence" value="ECO:0007669"/>
    <property type="project" value="InterPro"/>
</dbReference>
<proteinExistence type="predicted"/>
<dbReference type="Gene3D" id="1.10.45.10">
    <property type="entry name" value="Vanillyl-alcohol Oxidase, Chain A, domain 4"/>
    <property type="match status" value="1"/>
</dbReference>
<protein>
    <submittedName>
        <fullName evidence="3">D-arabinono-1,4-lactone oxidase</fullName>
    </submittedName>
</protein>
<dbReference type="RefSeq" id="WP_301119456.1">
    <property type="nucleotide sequence ID" value="NZ_JAUHPX010000005.1"/>
</dbReference>
<feature type="domain" description="FAD-binding PCMH-type" evidence="2">
    <location>
        <begin position="12"/>
        <end position="180"/>
    </location>
</feature>
<name>A0AAW7M3U4_9MICO</name>
<organism evidence="3 4">
    <name type="scientific">Demequina lignilytica</name>
    <dbReference type="NCBI Taxonomy" id="3051663"/>
    <lineage>
        <taxon>Bacteria</taxon>
        <taxon>Bacillati</taxon>
        <taxon>Actinomycetota</taxon>
        <taxon>Actinomycetes</taxon>
        <taxon>Micrococcales</taxon>
        <taxon>Demequinaceae</taxon>
        <taxon>Demequina</taxon>
    </lineage>
</organism>
<dbReference type="Gene3D" id="3.30.465.10">
    <property type="match status" value="1"/>
</dbReference>
<dbReference type="Pfam" id="PF04030">
    <property type="entry name" value="ALO"/>
    <property type="match status" value="1"/>
</dbReference>
<dbReference type="InterPro" id="IPR016169">
    <property type="entry name" value="FAD-bd_PCMH_sub2"/>
</dbReference>
<dbReference type="AlphaFoldDB" id="A0AAW7M3U4"/>
<keyword evidence="4" id="KW-1185">Reference proteome</keyword>